<dbReference type="PANTHER" id="PTHR28051">
    <property type="entry name" value="PROTEIN MTL1-RELATED"/>
    <property type="match status" value="1"/>
</dbReference>
<dbReference type="PANTHER" id="PTHR28051:SF1">
    <property type="entry name" value="PROTEIN MTL1-RELATED"/>
    <property type="match status" value="1"/>
</dbReference>
<dbReference type="RefSeq" id="XP_024404340.1">
    <property type="nucleotide sequence ID" value="XM_024550922.1"/>
</dbReference>
<dbReference type="InterPro" id="IPR052292">
    <property type="entry name" value="Glucose_repression_reg"/>
</dbReference>
<accession>A0A2P4Z7F6</accession>
<dbReference type="GO" id="GO:0042149">
    <property type="term" value="P:cellular response to glucose starvation"/>
    <property type="evidence" value="ECO:0007669"/>
    <property type="project" value="TreeGrafter"/>
</dbReference>
<keyword evidence="3" id="KW-1185">Reference proteome</keyword>
<proteinExistence type="predicted"/>
<dbReference type="GeneID" id="36347960"/>
<dbReference type="GO" id="GO:0005773">
    <property type="term" value="C:vacuole"/>
    <property type="evidence" value="ECO:0007669"/>
    <property type="project" value="GOC"/>
</dbReference>
<dbReference type="EMBL" id="JPDN02000078">
    <property type="protein sequence ID" value="PON20210.1"/>
    <property type="molecule type" value="Genomic_DNA"/>
</dbReference>
<dbReference type="InterPro" id="IPR013860">
    <property type="entry name" value="AreA_GATA"/>
</dbReference>
<reference evidence="2 3" key="1">
    <citation type="journal article" date="2016" name="Genome Announc.">
        <title>Draft Whole-Genome Sequence of Trichoderma gamsii T6085, a Promising Biocontrol Agent of Fusarium Head Blight on Wheat.</title>
        <authorList>
            <person name="Baroncelli R."/>
            <person name="Zapparata A."/>
            <person name="Piaggeschi G."/>
            <person name="Sarrocco S."/>
            <person name="Vannacci G."/>
        </authorList>
    </citation>
    <scope>NUCLEOTIDE SEQUENCE [LARGE SCALE GENOMIC DNA]</scope>
    <source>
        <strain evidence="2 3">T6085</strain>
    </source>
</reference>
<name>A0A2P4Z7F6_9HYPO</name>
<dbReference type="Pfam" id="PF08550">
    <property type="entry name" value="GATA_AreA"/>
    <property type="match status" value="1"/>
</dbReference>
<evidence type="ECO:0000313" key="3">
    <source>
        <dbReference type="Proteomes" id="UP000054821"/>
    </source>
</evidence>
<evidence type="ECO:0000259" key="1">
    <source>
        <dbReference type="Pfam" id="PF08550"/>
    </source>
</evidence>
<protein>
    <submittedName>
        <fullName evidence="2">Protein phosphatase type 1 complex subunit Hex2/Reg1</fullName>
    </submittedName>
</protein>
<feature type="domain" description="Nitrogen regulatory protein areA GATA-like" evidence="1">
    <location>
        <begin position="39"/>
        <end position="66"/>
    </location>
</feature>
<dbReference type="STRING" id="398673.A0A2P4Z7F6"/>
<evidence type="ECO:0000313" key="2">
    <source>
        <dbReference type="EMBL" id="PON20210.1"/>
    </source>
</evidence>
<dbReference type="AlphaFoldDB" id="A0A2P4Z7F6"/>
<organism evidence="2 3">
    <name type="scientific">Trichoderma gamsii</name>
    <dbReference type="NCBI Taxonomy" id="398673"/>
    <lineage>
        <taxon>Eukaryota</taxon>
        <taxon>Fungi</taxon>
        <taxon>Dikarya</taxon>
        <taxon>Ascomycota</taxon>
        <taxon>Pezizomycotina</taxon>
        <taxon>Sordariomycetes</taxon>
        <taxon>Hypocreomycetidae</taxon>
        <taxon>Hypocreales</taxon>
        <taxon>Hypocreaceae</taxon>
        <taxon>Trichoderma</taxon>
    </lineage>
</organism>
<gene>
    <name evidence="2" type="ORF">TGAM01_v210931</name>
</gene>
<dbReference type="Proteomes" id="UP000054821">
    <property type="component" value="Unassembled WGS sequence"/>
</dbReference>
<comment type="caution">
    <text evidence="2">The sequence shown here is derived from an EMBL/GenBank/DDBJ whole genome shotgun (WGS) entry which is preliminary data.</text>
</comment>
<sequence length="184" mass="21145">MTSSGIVRYAQDDMSTRLRPSSYVDYFSHDWTQEAIQKSWKYIASNSNELDNAARLGNASLRIWIKHMNKLKTIPPEALNWYKDYDVTWLYGPLQTNDGITSNNKTISSSSNKKPSLKKRSTLDTISQGSFFSTSIDQLKQINGITRVTSIQFRLLPSSILRLLFSTGERKHVRFSQEITVYSY</sequence>
<dbReference type="GO" id="GO:0007039">
    <property type="term" value="P:protein catabolic process in the vacuole"/>
    <property type="evidence" value="ECO:0007669"/>
    <property type="project" value="TreeGrafter"/>
</dbReference>